<evidence type="ECO:0000313" key="1">
    <source>
        <dbReference type="EMBL" id="PIP23137.1"/>
    </source>
</evidence>
<accession>A0A2G9YVA0</accession>
<dbReference type="EMBL" id="PCRO01000004">
    <property type="protein sequence ID" value="PIP23137.1"/>
    <property type="molecule type" value="Genomic_DNA"/>
</dbReference>
<evidence type="ECO:0000313" key="2">
    <source>
        <dbReference type="Proteomes" id="UP000229976"/>
    </source>
</evidence>
<dbReference type="AlphaFoldDB" id="A0A2G9YVA0"/>
<organism evidence="1 2">
    <name type="scientific">Candidatus Nealsonbacteria bacterium CG23_combo_of_CG06-09_8_20_14_all_39_17</name>
    <dbReference type="NCBI Taxonomy" id="1974722"/>
    <lineage>
        <taxon>Bacteria</taxon>
        <taxon>Candidatus Nealsoniibacteriota</taxon>
    </lineage>
</organism>
<name>A0A2G9YVA0_9BACT</name>
<dbReference type="Proteomes" id="UP000229976">
    <property type="component" value="Unassembled WGS sequence"/>
</dbReference>
<gene>
    <name evidence="1" type="ORF">COX37_00255</name>
</gene>
<comment type="caution">
    <text evidence="1">The sequence shown here is derived from an EMBL/GenBank/DDBJ whole genome shotgun (WGS) entry which is preliminary data.</text>
</comment>
<proteinExistence type="predicted"/>
<sequence length="79" mass="9053">MKKYKVSLALKVYSNFEIEVNAETERKALDMALGKYSNGEWGDDNITEPDWANQELDINVDRMGKAESGIDIEELKNRN</sequence>
<reference evidence="1 2" key="1">
    <citation type="submission" date="2017-09" db="EMBL/GenBank/DDBJ databases">
        <title>Depth-based differentiation of microbial function through sediment-hosted aquifers and enrichment of novel symbionts in the deep terrestrial subsurface.</title>
        <authorList>
            <person name="Probst A.J."/>
            <person name="Ladd B."/>
            <person name="Jarett J.K."/>
            <person name="Geller-Mcgrath D.E."/>
            <person name="Sieber C.M."/>
            <person name="Emerson J.B."/>
            <person name="Anantharaman K."/>
            <person name="Thomas B.C."/>
            <person name="Malmstrom R."/>
            <person name="Stieglmeier M."/>
            <person name="Klingl A."/>
            <person name="Woyke T."/>
            <person name="Ryan C.M."/>
            <person name="Banfield J.F."/>
        </authorList>
    </citation>
    <scope>NUCLEOTIDE SEQUENCE [LARGE SCALE GENOMIC DNA]</scope>
    <source>
        <strain evidence="1">CG23_combo_of_CG06-09_8_20_14_all_39_17</strain>
    </source>
</reference>
<protein>
    <submittedName>
        <fullName evidence="1">Uncharacterized protein</fullName>
    </submittedName>
</protein>